<dbReference type="Proteomes" id="UP001501474">
    <property type="component" value="Unassembled WGS sequence"/>
</dbReference>
<gene>
    <name evidence="2" type="ORF">GCM10010104_10190</name>
</gene>
<proteinExistence type="predicted"/>
<dbReference type="EMBL" id="BAAART010000022">
    <property type="protein sequence ID" value="GAA2221762.1"/>
    <property type="molecule type" value="Genomic_DNA"/>
</dbReference>
<accession>A0ABN3D6R5</accession>
<evidence type="ECO:0000313" key="3">
    <source>
        <dbReference type="Proteomes" id="UP001501474"/>
    </source>
</evidence>
<reference evidence="2 3" key="1">
    <citation type="journal article" date="2019" name="Int. J. Syst. Evol. Microbiol.">
        <title>The Global Catalogue of Microorganisms (GCM) 10K type strain sequencing project: providing services to taxonomists for standard genome sequencing and annotation.</title>
        <authorList>
            <consortium name="The Broad Institute Genomics Platform"/>
            <consortium name="The Broad Institute Genome Sequencing Center for Infectious Disease"/>
            <person name="Wu L."/>
            <person name="Ma J."/>
        </authorList>
    </citation>
    <scope>NUCLEOTIDE SEQUENCE [LARGE SCALE GENOMIC DNA]</scope>
    <source>
        <strain evidence="2 3">JCM 3053</strain>
    </source>
</reference>
<sequence length="251" mass="25951">MQIRQPWLNMVSHADAAVVTAATTTGGHIVMIKRRHRPIAFRTLTLGACVAGLVALTGCSSDARSSGGTATPAATSSPAKGERDTDGIASPQALPAHKVSPSADNKVSPPPVPAGTPAASASGPTASAGADGADDGCDHKMPISPDEIAVYRYTPEGGSLSLIIRHGNWGCGSPDSDGAPFETVGKETYLPMDQAAYITVTDPIVASTENQPIGVQEFLEWLEAHPDSGLVFRYHLGADGAIDRLEQVFTP</sequence>
<feature type="compositionally biased region" description="Low complexity" evidence="1">
    <location>
        <begin position="65"/>
        <end position="79"/>
    </location>
</feature>
<evidence type="ECO:0000313" key="2">
    <source>
        <dbReference type="EMBL" id="GAA2221762.1"/>
    </source>
</evidence>
<evidence type="ECO:0000256" key="1">
    <source>
        <dbReference type="SAM" id="MobiDB-lite"/>
    </source>
</evidence>
<evidence type="ECO:0008006" key="4">
    <source>
        <dbReference type="Google" id="ProtNLM"/>
    </source>
</evidence>
<name>A0ABN3D6R5_9ACTN</name>
<protein>
    <recommendedName>
        <fullName evidence="4">Lipoprotein</fullName>
    </recommendedName>
</protein>
<keyword evidence="3" id="KW-1185">Reference proteome</keyword>
<feature type="region of interest" description="Disordered" evidence="1">
    <location>
        <begin position="61"/>
        <end position="138"/>
    </location>
</feature>
<organism evidence="2 3">
    <name type="scientific">Streptomyces indiaensis</name>
    <dbReference type="NCBI Taxonomy" id="284033"/>
    <lineage>
        <taxon>Bacteria</taxon>
        <taxon>Bacillati</taxon>
        <taxon>Actinomycetota</taxon>
        <taxon>Actinomycetes</taxon>
        <taxon>Kitasatosporales</taxon>
        <taxon>Streptomycetaceae</taxon>
        <taxon>Streptomyces</taxon>
    </lineage>
</organism>
<comment type="caution">
    <text evidence="2">The sequence shown here is derived from an EMBL/GenBank/DDBJ whole genome shotgun (WGS) entry which is preliminary data.</text>
</comment>
<feature type="compositionally biased region" description="Low complexity" evidence="1">
    <location>
        <begin position="115"/>
        <end position="131"/>
    </location>
</feature>
<dbReference type="RefSeq" id="WP_234846323.1">
    <property type="nucleotide sequence ID" value="NZ_JAKEIO010000024.1"/>
</dbReference>